<proteinExistence type="predicted"/>
<evidence type="ECO:0000313" key="3">
    <source>
        <dbReference type="Proteomes" id="UP000008303"/>
    </source>
</evidence>
<feature type="domain" description="Phage tail fibre protein N-terminal" evidence="1">
    <location>
        <begin position="2"/>
        <end position="117"/>
    </location>
</feature>
<protein>
    <recommendedName>
        <fullName evidence="1">Phage tail fibre protein N-terminal domain-containing protein</fullName>
    </recommendedName>
</protein>
<dbReference type="AlphaFoldDB" id="F4BFR6"/>
<accession>F4BFR6</accession>
<name>F4BFR6_9GAMM</name>
<evidence type="ECO:0000313" key="2">
    <source>
        <dbReference type="EMBL" id="AEE26310.1"/>
    </source>
</evidence>
<dbReference type="PATRIC" id="fig|676032.3.peg.1013"/>
<dbReference type="Pfam" id="PF12571">
    <property type="entry name" value="Phage_tail_fib"/>
    <property type="match status" value="1"/>
</dbReference>
<evidence type="ECO:0000259" key="1">
    <source>
        <dbReference type="Pfam" id="PF12571"/>
    </source>
</evidence>
<sequence length="324" mass="34891">MLDKLAFANINGDSIVISDYSVTDSSVNDESTVGNIIHSDSITSTQDDPNNINTIIVKVVIPSSVNSNNTVRKIYLYDQDGDVFGYGLVPPFTLSANNNIEAELNFYITNSNISTVTITTASMTYVTQDMLDDALANDIPNATETIKGIAQIATNADVDAKIDDTKIVTVAKCERAIDNRIATDAEVLSGNVTNKFVTPQTLNNYKSLGQDWQAAELVNTGAVFSDGAPKYRQIGVTYTNTTARSIVISFIATAQSTSNDRNAIISSNIFVDGIVIGADSSYGYFDDGIVSHFSAIVPSGSTYLINCTFGASTINQFIEWSELR</sequence>
<dbReference type="KEGG" id="fcn:FN3523_1007"/>
<dbReference type="EMBL" id="CP002558">
    <property type="protein sequence ID" value="AEE26310.1"/>
    <property type="molecule type" value="Genomic_DNA"/>
</dbReference>
<dbReference type="InterPro" id="IPR022225">
    <property type="entry name" value="Phage_tail_fibre_N"/>
</dbReference>
<organism evidence="2 3">
    <name type="scientific">Francisella hispaniensis</name>
    <dbReference type="NCBI Taxonomy" id="622488"/>
    <lineage>
        <taxon>Bacteria</taxon>
        <taxon>Pseudomonadati</taxon>
        <taxon>Pseudomonadota</taxon>
        <taxon>Gammaproteobacteria</taxon>
        <taxon>Thiotrichales</taxon>
        <taxon>Francisellaceae</taxon>
        <taxon>Francisella</taxon>
    </lineage>
</organism>
<dbReference type="Proteomes" id="UP000008303">
    <property type="component" value="Chromosome"/>
</dbReference>
<dbReference type="HOGENOM" id="CLU_857263_0_0_6"/>
<reference evidence="3" key="1">
    <citation type="journal article" date="2011" name="Appl. Environ. Microbiol.">
        <title>Common ancestry and novel genetic traits of Francisella novicida-like isolates from North America and Australia as revealed by comparative genomic analyses.</title>
        <authorList>
            <person name="Siddaramappa S."/>
            <person name="Challacombe J.F."/>
            <person name="Petersen J.M."/>
            <person name="Pillai S."/>
            <person name="Hogg G."/>
            <person name="Kuske C.R."/>
        </authorList>
    </citation>
    <scope>NUCLEOTIDE SEQUENCE [LARGE SCALE GENOMIC DNA]</scope>
    <source>
        <strain evidence="3">3523</strain>
    </source>
</reference>
<gene>
    <name evidence="2" type="ordered locus">FN3523_1007</name>
</gene>